<evidence type="ECO:0000259" key="4">
    <source>
        <dbReference type="PROSITE" id="PS50113"/>
    </source>
</evidence>
<dbReference type="Gene3D" id="3.30.450.40">
    <property type="match status" value="1"/>
</dbReference>
<accession>A0ABY1QBL0</accession>
<feature type="domain" description="Histidine kinase" evidence="2">
    <location>
        <begin position="947"/>
        <end position="1036"/>
    </location>
</feature>
<dbReference type="SMART" id="SM00065">
    <property type="entry name" value="GAF"/>
    <property type="match status" value="1"/>
</dbReference>
<dbReference type="PROSITE" id="PS50112">
    <property type="entry name" value="PAS"/>
    <property type="match status" value="3"/>
</dbReference>
<dbReference type="Pfam" id="PF07730">
    <property type="entry name" value="HisKA_3"/>
    <property type="match status" value="1"/>
</dbReference>
<dbReference type="InterPro" id="IPR013655">
    <property type="entry name" value="PAS_fold_3"/>
</dbReference>
<dbReference type="EMBL" id="FXUG01000010">
    <property type="protein sequence ID" value="SMP66697.1"/>
    <property type="molecule type" value="Genomic_DNA"/>
</dbReference>
<dbReference type="Gene3D" id="3.30.450.20">
    <property type="entry name" value="PAS domain"/>
    <property type="match status" value="5"/>
</dbReference>
<dbReference type="Gene3D" id="3.30.565.10">
    <property type="entry name" value="Histidine kinase-like ATPase, C-terminal domain"/>
    <property type="match status" value="1"/>
</dbReference>
<dbReference type="InterPro" id="IPR029016">
    <property type="entry name" value="GAF-like_dom_sf"/>
</dbReference>
<feature type="domain" description="PAC" evidence="4">
    <location>
        <begin position="655"/>
        <end position="708"/>
    </location>
</feature>
<dbReference type="SUPFAM" id="SSF55785">
    <property type="entry name" value="PYP-like sensor domain (PAS domain)"/>
    <property type="match status" value="5"/>
</dbReference>
<evidence type="ECO:0000259" key="2">
    <source>
        <dbReference type="PROSITE" id="PS50109"/>
    </source>
</evidence>
<dbReference type="RefSeq" id="WP_283433803.1">
    <property type="nucleotide sequence ID" value="NZ_FXUG01000010.1"/>
</dbReference>
<dbReference type="PROSITE" id="PS50113">
    <property type="entry name" value="PAC"/>
    <property type="match status" value="3"/>
</dbReference>
<dbReference type="Pfam" id="PF13185">
    <property type="entry name" value="GAF_2"/>
    <property type="match status" value="1"/>
</dbReference>
<feature type="domain" description="PAS" evidence="3">
    <location>
        <begin position="289"/>
        <end position="334"/>
    </location>
</feature>
<dbReference type="InterPro" id="IPR003018">
    <property type="entry name" value="GAF"/>
</dbReference>
<protein>
    <submittedName>
        <fullName evidence="5">PAS domain S-box-containing protein</fullName>
    </submittedName>
</protein>
<dbReference type="InterPro" id="IPR052155">
    <property type="entry name" value="Biofilm_reg_signaling"/>
</dbReference>
<dbReference type="InterPro" id="IPR011712">
    <property type="entry name" value="Sig_transdc_His_kin_sub3_dim/P"/>
</dbReference>
<dbReference type="InterPro" id="IPR001610">
    <property type="entry name" value="PAC"/>
</dbReference>
<dbReference type="InterPro" id="IPR013656">
    <property type="entry name" value="PAS_4"/>
</dbReference>
<dbReference type="Pfam" id="PF02518">
    <property type="entry name" value="HATPase_c"/>
    <property type="match status" value="1"/>
</dbReference>
<evidence type="ECO:0000259" key="3">
    <source>
        <dbReference type="PROSITE" id="PS50112"/>
    </source>
</evidence>
<dbReference type="Pfam" id="PF00989">
    <property type="entry name" value="PAS"/>
    <property type="match status" value="1"/>
</dbReference>
<dbReference type="Proteomes" id="UP001158067">
    <property type="component" value="Unassembled WGS sequence"/>
</dbReference>
<keyword evidence="6" id="KW-1185">Reference proteome</keyword>
<dbReference type="Pfam" id="PF08448">
    <property type="entry name" value="PAS_4"/>
    <property type="match status" value="1"/>
</dbReference>
<evidence type="ECO:0000313" key="6">
    <source>
        <dbReference type="Proteomes" id="UP001158067"/>
    </source>
</evidence>
<dbReference type="Pfam" id="PF13426">
    <property type="entry name" value="PAS_9"/>
    <property type="match status" value="1"/>
</dbReference>
<feature type="region of interest" description="Disordered" evidence="1">
    <location>
        <begin position="1"/>
        <end position="44"/>
    </location>
</feature>
<feature type="domain" description="PAC" evidence="4">
    <location>
        <begin position="363"/>
        <end position="415"/>
    </location>
</feature>
<dbReference type="CDD" id="cd16917">
    <property type="entry name" value="HATPase_UhpB-NarQ-NarX-like"/>
    <property type="match status" value="1"/>
</dbReference>
<dbReference type="InterPro" id="IPR013767">
    <property type="entry name" value="PAS_fold"/>
</dbReference>
<dbReference type="PANTHER" id="PTHR44757:SF2">
    <property type="entry name" value="BIOFILM ARCHITECTURE MAINTENANCE PROTEIN MBAA"/>
    <property type="match status" value="1"/>
</dbReference>
<dbReference type="InterPro" id="IPR005467">
    <property type="entry name" value="His_kinase_dom"/>
</dbReference>
<dbReference type="PANTHER" id="PTHR44757">
    <property type="entry name" value="DIGUANYLATE CYCLASE DGCP"/>
    <property type="match status" value="1"/>
</dbReference>
<sequence length="1042" mass="117541">MSRLRIPVTTLDTSPCHSPGPTMTQSERPPKPPHDDPPQPRPWAVEPKRLQQMVEGLPAGAVYVHGQSVQMNRAAEEITGYRRQEITTLDDWYSKLFGDREAEIRRLHDHHHQAGFPHLATLVIRRKDGRLRTIQFAGHALDDEVWLMQDVTEQHEAAQLSKIHQRAIQATQSGVLITDTTHPDNPIVFCNDAFITATGFNREEILGQSCHFLKTDDRDQDAIATLRQAIENGLACEVVLRNYRKDGSMFWNELAFSPIRDETGNLTHFVGIQNDLTDQKLIEGELMRETAMFQSVLRSVPDALMIEDLDRRITFCSPGVEKIFGYLPNELTGQHKALLYANSDEFERQGHQRFRIDAEHELAPMEVAFRRKNGREFTGELVGTLFRDAQQEPVGFLSLIRDVSERNRLQAEQRRYNDVLEAFSKGSSLDALLSLIVRQAEEARPGMLASILLLDTRNHCLRGRYSDTLPEPWQDFCDGLPVGENVGSCGAAVFTKQRVIVEDIPTHPNWNEVRTIAAKCGLAACWSEPILSPDKEVLGTLAMYFREPTKPTDADLHLLEHSSKLASVAIERSQTKERSRKSEERYRSLVMATSATTWVTSADGQFESPQSEWESYTGQPWAEHREDGWLKMIHDDDRSRVRAAWDEAIRSGTHFQTAGRVWHAQTQSHRYFEGQAVPIRDDKQRITEWVGVATDVHNRVIAQQTLQQREKDFRTLADNVPEYFAYLDTEHRYAFVNRKYEEVYGQPRSELIGKHVRDLIGSQVYDLHIRDNLQQALSGQQVSYKFEVASGDEDSRWLATVAFPDIRGDTVKGVFILTSDITERRLLEKQVLDIAANENRRIAQDLHDGIGQELTGIGMIADALVTTLKRQNAPEVKIATRLQAEVQRTLSQVRALARGMNPVDIDGRGLMVAISSMCDRMHEIDGIQCEMECQVPVTLADNQVATQLYRIAQEATTNAIKHGKANRILIRLVVADGNPRLEVTDNGIGIKTTESRSPGMGLRTMGYRADVIGGHLTLNNLPDGGTKVACTFPAAAICQAQP</sequence>
<organism evidence="5 6">
    <name type="scientific">Neorhodopirellula lusitana</name>
    <dbReference type="NCBI Taxonomy" id="445327"/>
    <lineage>
        <taxon>Bacteria</taxon>
        <taxon>Pseudomonadati</taxon>
        <taxon>Planctomycetota</taxon>
        <taxon>Planctomycetia</taxon>
        <taxon>Pirellulales</taxon>
        <taxon>Pirellulaceae</taxon>
        <taxon>Neorhodopirellula</taxon>
    </lineage>
</organism>
<gene>
    <name evidence="5" type="ORF">SAMN06265222_11029</name>
</gene>
<feature type="compositionally biased region" description="Basic and acidic residues" evidence="1">
    <location>
        <begin position="28"/>
        <end position="38"/>
    </location>
</feature>
<dbReference type="PROSITE" id="PS50109">
    <property type="entry name" value="HIS_KIN"/>
    <property type="match status" value="1"/>
</dbReference>
<feature type="domain" description="PAS" evidence="3">
    <location>
        <begin position="709"/>
        <end position="780"/>
    </location>
</feature>
<dbReference type="NCBIfam" id="TIGR00229">
    <property type="entry name" value="sensory_box"/>
    <property type="match status" value="5"/>
</dbReference>
<dbReference type="InterPro" id="IPR036890">
    <property type="entry name" value="HATPase_C_sf"/>
</dbReference>
<evidence type="ECO:0000256" key="1">
    <source>
        <dbReference type="SAM" id="MobiDB-lite"/>
    </source>
</evidence>
<evidence type="ECO:0000313" key="5">
    <source>
        <dbReference type="EMBL" id="SMP66697.1"/>
    </source>
</evidence>
<dbReference type="InterPro" id="IPR000700">
    <property type="entry name" value="PAS-assoc_C"/>
</dbReference>
<dbReference type="SMART" id="SM00387">
    <property type="entry name" value="HATPase_c"/>
    <property type="match status" value="1"/>
</dbReference>
<dbReference type="Gene3D" id="1.20.5.1930">
    <property type="match status" value="1"/>
</dbReference>
<dbReference type="InterPro" id="IPR000014">
    <property type="entry name" value="PAS"/>
</dbReference>
<dbReference type="InterPro" id="IPR035965">
    <property type="entry name" value="PAS-like_dom_sf"/>
</dbReference>
<dbReference type="InterPro" id="IPR003594">
    <property type="entry name" value="HATPase_dom"/>
</dbReference>
<dbReference type="SUPFAM" id="SSF55874">
    <property type="entry name" value="ATPase domain of HSP90 chaperone/DNA topoisomerase II/histidine kinase"/>
    <property type="match status" value="1"/>
</dbReference>
<dbReference type="SMART" id="SM00091">
    <property type="entry name" value="PAS"/>
    <property type="match status" value="5"/>
</dbReference>
<feature type="compositionally biased region" description="Polar residues" evidence="1">
    <location>
        <begin position="10"/>
        <end position="27"/>
    </location>
</feature>
<reference evidence="5 6" key="1">
    <citation type="submission" date="2017-05" db="EMBL/GenBank/DDBJ databases">
        <authorList>
            <person name="Varghese N."/>
            <person name="Submissions S."/>
        </authorList>
    </citation>
    <scope>NUCLEOTIDE SEQUENCE [LARGE SCALE GENOMIC DNA]</scope>
    <source>
        <strain evidence="5 6">DSM 25457</strain>
    </source>
</reference>
<name>A0ABY1QBL0_9BACT</name>
<comment type="caution">
    <text evidence="5">The sequence shown here is derived from an EMBL/GenBank/DDBJ whole genome shotgun (WGS) entry which is preliminary data.</text>
</comment>
<dbReference type="Pfam" id="PF08447">
    <property type="entry name" value="PAS_3"/>
    <property type="match status" value="1"/>
</dbReference>
<dbReference type="Pfam" id="PF13188">
    <property type="entry name" value="PAS_8"/>
    <property type="match status" value="1"/>
</dbReference>
<dbReference type="SMART" id="SM00086">
    <property type="entry name" value="PAC"/>
    <property type="match status" value="5"/>
</dbReference>
<proteinExistence type="predicted"/>
<feature type="domain" description="PAS" evidence="3">
    <location>
        <begin position="160"/>
        <end position="233"/>
    </location>
</feature>
<feature type="domain" description="PAC" evidence="4">
    <location>
        <begin position="234"/>
        <end position="288"/>
    </location>
</feature>
<dbReference type="SUPFAM" id="SSF55781">
    <property type="entry name" value="GAF domain-like"/>
    <property type="match status" value="1"/>
</dbReference>
<dbReference type="CDD" id="cd00130">
    <property type="entry name" value="PAS"/>
    <property type="match status" value="5"/>
</dbReference>